<evidence type="ECO:0000313" key="5">
    <source>
        <dbReference type="Proteomes" id="UP000033664"/>
    </source>
</evidence>
<reference evidence="4 5" key="1">
    <citation type="journal article" date="2015" name="BMC Genomics">
        <title>Genome mining reveals unlocked bioactive potential of marine Gram-negative bacteria.</title>
        <authorList>
            <person name="Machado H."/>
            <person name="Sonnenschein E.C."/>
            <person name="Melchiorsen J."/>
            <person name="Gram L."/>
        </authorList>
    </citation>
    <scope>NUCLEOTIDE SEQUENCE [LARGE SCALE GENOMIC DNA]</scope>
    <source>
        <strain evidence="4 5">S3137</strain>
    </source>
</reference>
<dbReference type="InterPro" id="IPR005135">
    <property type="entry name" value="Endo/exonuclease/phosphatase"/>
</dbReference>
<evidence type="ECO:0000256" key="1">
    <source>
        <dbReference type="SAM" id="MobiDB-lite"/>
    </source>
</evidence>
<sequence>MKNTVTPIALAVAASLASLSAQADILISEYVEGSSNNKAIELYNPNSESVDLSQYSIEFYFNGSTTAGYTLDLSGSLAGEGVFVAAHESADSAILAVADQIAGGGWFNGDDAIVLRKQGDVIDSLGQVGLDPGSQWGEGLTSTQNNTLRRIDGTGARTTLDTAYIPSDFFIGYEQDDFSDLGTYQGGSGPVDPDPDPEPTPELTCADPATTISEIQGPGMASPLQGEQVIVEAVVSADYQQSDALNGFFLASLNADNDPLTSEGIFVYHSDDDVNVGDRVRLQATVDEYYGATQLKNVTALKSCGTAQADITEITLPVDNIDELEAYEGMLISVAQPMYVVDSYNLARYGELGLATERLYQGTQVALPGDAANALEAQNQLKQLLLDDGSTQQNPEVIPYPGAGLDAYNTVRLGDSVEGLTGVLGYGFDRYRLHPTTAVQFTASNPRTEAPVLNEQGDIKIASFNVLNYFNGDGQQGGFPTSRGADDLQEFIRQEQKLVTAITAMDADIVGLMEIENDGFGEFSALSSLVTALNDATDNGEYAFVDFAVAEVGTDAITTALIYRSDRVQEVGTASINDEDALSYGNRAAIAQSFRDIESDEVLTVAVAHLKSKGGCSRAEGLDQDQNDGQACYNATRVAGAEQFASWLASQPTGVADDDVIIVGDMNAYAQEDPMQTFADAGFANVIPTLEGNTLGYSYNFQGRLGSLDHALASPSLMNKVVAATDWHINADEPRVLDYNLEYKTQAQQASLYAEHAYRASDHDPVIVAIAAEQSEPEELVGEFTDLSGWFWPRNFTIDLPEGYQTLDIELVGGWGQVDLYVSHQRRPSIFRADCASRNWGTAEQCHFDNPAAGKWKARILGPLPYGNVTLRYRAVKAD</sequence>
<dbReference type="SUPFAM" id="SSF74853">
    <property type="entry name" value="Lamin A/C globular tail domain"/>
    <property type="match status" value="1"/>
</dbReference>
<evidence type="ECO:0000256" key="2">
    <source>
        <dbReference type="SAM" id="SignalP"/>
    </source>
</evidence>
<feature type="chain" id="PRO_5002474175" evidence="2">
    <location>
        <begin position="24"/>
        <end position="879"/>
    </location>
</feature>
<dbReference type="PATRIC" id="fig|151081.8.peg.3133"/>
<dbReference type="InterPro" id="IPR036691">
    <property type="entry name" value="Endo/exonu/phosph_ase_sf"/>
</dbReference>
<feature type="region of interest" description="Disordered" evidence="1">
    <location>
        <begin position="181"/>
        <end position="203"/>
    </location>
</feature>
<dbReference type="GO" id="GO:0003824">
    <property type="term" value="F:catalytic activity"/>
    <property type="evidence" value="ECO:0007669"/>
    <property type="project" value="InterPro"/>
</dbReference>
<dbReference type="CDD" id="cd04486">
    <property type="entry name" value="YhcR_OBF_like"/>
    <property type="match status" value="1"/>
</dbReference>
<accession>A0A0F4PJP0</accession>
<keyword evidence="5" id="KW-1185">Reference proteome</keyword>
<dbReference type="AlphaFoldDB" id="A0A0F4PJP0"/>
<dbReference type="Gene3D" id="3.60.10.10">
    <property type="entry name" value="Endonuclease/exonuclease/phosphatase"/>
    <property type="match status" value="1"/>
</dbReference>
<dbReference type="InterPro" id="IPR007280">
    <property type="entry name" value="Peptidase_C_arc/bac"/>
</dbReference>
<dbReference type="GeneID" id="58230016"/>
<dbReference type="Pfam" id="PF00932">
    <property type="entry name" value="LTD"/>
    <property type="match status" value="1"/>
</dbReference>
<evidence type="ECO:0000259" key="3">
    <source>
        <dbReference type="PROSITE" id="PS51841"/>
    </source>
</evidence>
<protein>
    <submittedName>
        <fullName evidence="4">Extracelullar DNA degradation protein, EddB</fullName>
    </submittedName>
</protein>
<dbReference type="PANTHER" id="PTHR42834">
    <property type="entry name" value="ENDONUCLEASE/EXONUCLEASE/PHOSPHATASE FAMILY PROTEIN (AFU_ORTHOLOGUE AFUA_3G09210)"/>
    <property type="match status" value="1"/>
</dbReference>
<dbReference type="OrthoDB" id="9800417at2"/>
<dbReference type="Proteomes" id="UP000033664">
    <property type="component" value="Unassembled WGS sequence"/>
</dbReference>
<feature type="domain" description="LTD" evidence="3">
    <location>
        <begin position="17"/>
        <end position="168"/>
    </location>
</feature>
<dbReference type="Pfam" id="PF03372">
    <property type="entry name" value="Exo_endo_phos"/>
    <property type="match status" value="1"/>
</dbReference>
<dbReference type="EMBL" id="JXXZ01000014">
    <property type="protein sequence ID" value="KJY96982.1"/>
    <property type="molecule type" value="Genomic_DNA"/>
</dbReference>
<dbReference type="Gene3D" id="2.60.120.380">
    <property type="match status" value="1"/>
</dbReference>
<dbReference type="SUPFAM" id="SSF56219">
    <property type="entry name" value="DNase I-like"/>
    <property type="match status" value="1"/>
</dbReference>
<dbReference type="Pfam" id="PF04151">
    <property type="entry name" value="PPC"/>
    <property type="match status" value="1"/>
</dbReference>
<dbReference type="InterPro" id="IPR047971">
    <property type="entry name" value="ExeM-like"/>
</dbReference>
<gene>
    <name evidence="4" type="ORF">TW72_16060</name>
</gene>
<dbReference type="PROSITE" id="PS51841">
    <property type="entry name" value="LTD"/>
    <property type="match status" value="1"/>
</dbReference>
<dbReference type="eggNOG" id="COG2374">
    <property type="taxonomic scope" value="Bacteria"/>
</dbReference>
<proteinExistence type="predicted"/>
<dbReference type="InterPro" id="IPR001322">
    <property type="entry name" value="Lamin_tail_dom"/>
</dbReference>
<feature type="signal peptide" evidence="2">
    <location>
        <begin position="1"/>
        <end position="23"/>
    </location>
</feature>
<dbReference type="CDD" id="cd10283">
    <property type="entry name" value="MnuA_DNase1-like"/>
    <property type="match status" value="1"/>
</dbReference>
<comment type="caution">
    <text evidence="4">The sequence shown here is derived from an EMBL/GenBank/DDBJ whole genome shotgun (WGS) entry which is preliminary data.</text>
</comment>
<dbReference type="eggNOG" id="COG1404">
    <property type="taxonomic scope" value="Bacteria"/>
</dbReference>
<dbReference type="NCBIfam" id="NF033681">
    <property type="entry name" value="ExeM_NucH_DNase"/>
    <property type="match status" value="1"/>
</dbReference>
<dbReference type="InterPro" id="IPR036415">
    <property type="entry name" value="Lamin_tail_dom_sf"/>
</dbReference>
<evidence type="ECO:0000313" key="4">
    <source>
        <dbReference type="EMBL" id="KJY96982.1"/>
    </source>
</evidence>
<name>A0A0F4PJP0_9GAMM</name>
<keyword evidence="2" id="KW-0732">Signal</keyword>
<organism evidence="4 5">
    <name type="scientific">Pseudoalteromonas ruthenica</name>
    <dbReference type="NCBI Taxonomy" id="151081"/>
    <lineage>
        <taxon>Bacteria</taxon>
        <taxon>Pseudomonadati</taxon>
        <taxon>Pseudomonadota</taxon>
        <taxon>Gammaproteobacteria</taxon>
        <taxon>Alteromonadales</taxon>
        <taxon>Pseudoalteromonadaceae</taxon>
        <taxon>Pseudoalteromonas</taxon>
    </lineage>
</organism>
<dbReference type="PANTHER" id="PTHR42834:SF1">
    <property type="entry name" value="ENDONUCLEASE_EXONUCLEASE_PHOSPHATASE FAMILY PROTEIN (AFU_ORTHOLOGUE AFUA_3G09210)"/>
    <property type="match status" value="1"/>
</dbReference>
<dbReference type="RefSeq" id="WP_045980260.1">
    <property type="nucleotide sequence ID" value="NZ_JXXY01000016.1"/>
</dbReference>